<dbReference type="InterPro" id="IPR010060">
    <property type="entry name" value="NRPS_synth"/>
</dbReference>
<evidence type="ECO:0000256" key="4">
    <source>
        <dbReference type="ARBA" id="ARBA00022737"/>
    </source>
</evidence>
<dbReference type="Gene3D" id="3.30.559.10">
    <property type="entry name" value="Chloramphenicol acetyltransferase-like domain"/>
    <property type="match status" value="3"/>
</dbReference>
<dbReference type="InterPro" id="IPR020845">
    <property type="entry name" value="AMP-binding_CS"/>
</dbReference>
<dbReference type="InterPro" id="IPR025110">
    <property type="entry name" value="AMP-bd_C"/>
</dbReference>
<evidence type="ECO:0000313" key="8">
    <source>
        <dbReference type="EMBL" id="MBM7079476.1"/>
    </source>
</evidence>
<keyword evidence="3" id="KW-0597">Phosphoprotein</keyword>
<dbReference type="CDD" id="cd19531">
    <property type="entry name" value="LCL_NRPS-like"/>
    <property type="match status" value="1"/>
</dbReference>
<evidence type="ECO:0000256" key="2">
    <source>
        <dbReference type="ARBA" id="ARBA00022450"/>
    </source>
</evidence>
<dbReference type="PROSITE" id="PS00012">
    <property type="entry name" value="PHOSPHOPANTETHEINE"/>
    <property type="match status" value="2"/>
</dbReference>
<dbReference type="InterPro" id="IPR001242">
    <property type="entry name" value="Condensation_dom"/>
</dbReference>
<dbReference type="InterPro" id="IPR010071">
    <property type="entry name" value="AA_adenyl_dom"/>
</dbReference>
<feature type="region of interest" description="Disordered" evidence="6">
    <location>
        <begin position="167"/>
        <end position="189"/>
    </location>
</feature>
<organism evidence="8 9">
    <name type="scientific">Micromonospora humida</name>
    <dbReference type="NCBI Taxonomy" id="2809018"/>
    <lineage>
        <taxon>Bacteria</taxon>
        <taxon>Bacillati</taxon>
        <taxon>Actinomycetota</taxon>
        <taxon>Actinomycetes</taxon>
        <taxon>Micromonosporales</taxon>
        <taxon>Micromonosporaceae</taxon>
        <taxon>Micromonospora</taxon>
    </lineage>
</organism>
<dbReference type="Pfam" id="PF00550">
    <property type="entry name" value="PP-binding"/>
    <property type="match status" value="2"/>
</dbReference>
<dbReference type="Proteomes" id="UP001518872">
    <property type="component" value="Unassembled WGS sequence"/>
</dbReference>
<name>A0ABS2IYS2_9ACTN</name>
<dbReference type="PANTHER" id="PTHR45527">
    <property type="entry name" value="NONRIBOSOMAL PEPTIDE SYNTHETASE"/>
    <property type="match status" value="1"/>
</dbReference>
<dbReference type="SMART" id="SM00823">
    <property type="entry name" value="PKS_PP"/>
    <property type="match status" value="1"/>
</dbReference>
<dbReference type="InterPro" id="IPR020806">
    <property type="entry name" value="PKS_PP-bd"/>
</dbReference>
<comment type="caution">
    <text evidence="8">The sequence shown here is derived from an EMBL/GenBank/DDBJ whole genome shotgun (WGS) entry which is preliminary data.</text>
</comment>
<evidence type="ECO:0000259" key="7">
    <source>
        <dbReference type="PROSITE" id="PS50075"/>
    </source>
</evidence>
<feature type="compositionally biased region" description="Basic and acidic residues" evidence="6">
    <location>
        <begin position="984"/>
        <end position="997"/>
    </location>
</feature>
<feature type="region of interest" description="Disordered" evidence="6">
    <location>
        <begin position="982"/>
        <end position="1006"/>
    </location>
</feature>
<protein>
    <submittedName>
        <fullName evidence="8">Amino acid adenylation domain-containing protein</fullName>
    </submittedName>
</protein>
<dbReference type="Gene3D" id="1.10.1200.10">
    <property type="entry name" value="ACP-like"/>
    <property type="match status" value="2"/>
</dbReference>
<dbReference type="Gene3D" id="3.30.559.30">
    <property type="entry name" value="Nonribosomal peptide synthetase, condensation domain"/>
    <property type="match status" value="3"/>
</dbReference>
<dbReference type="NCBIfam" id="TIGR01720">
    <property type="entry name" value="NRPS-para261"/>
    <property type="match status" value="1"/>
</dbReference>
<feature type="domain" description="Carrier" evidence="7">
    <location>
        <begin position="1006"/>
        <end position="1080"/>
    </location>
</feature>
<gene>
    <name evidence="8" type="ORF">JQX11_24475</name>
</gene>
<sequence length="2698" mass="290316">MAEDNRRWPLSSEQQRLWFLDRLTPASAAYHVPVSWRLRVDVPLPAVVATVGRLLARHDALFLAFDEVDGEPVQRLVSTREVPLTVHDLTDHPAAERDARSAEVVREVSRAPFDLRVGPLVRAAVFTVDGQVRLLHLTFHHIAVDGLSLEIIERELAVGLSDAAGLADGPRQSDAAGSSNAVGAGAAGGSGDAAGSAVPAYVEHCLRQQRWSAGPQAQRELDSRVAQLRGAPELLELGRDRNRPRDFSYRGETLRFTVPPQLRDRVRDLAGRHGVTPYVVLLAAFTVFLHRQSGQTDVVVGSPVAGRGDSRFLDVVGLFAGTMVSRTDLSGEPTFGTVVARTQESVLAALEHLDVPFDHLVNRLVPTRVPSHGPLVQVLFAFHENGPGAVGGSFLSREFVPTDTAKLDLTFTVYDVAGRYDVEIEYCTDLFLRATVEHFFRHWSSLLGSALDRPDLAIGQLAAMDDTERELVRSWTTPSPVDLPDGELVHELVGRWVGVSPGAVAVVCGEVVLTYGELGVLSDRVAGLLRGLGVGGGGLVGVCVGRSVDAVVWCLGVLKVGAAYVPLDVDYPVERLSLMLVDSGVSVVLGGSGVAGRLPSGPWRVVEIGVDGPEPEAAQAAEAAEVPAPVVTGDSAAYVIYTSGSTGRPKGVTVTHRNAARLFASAAREFRFGPDDVWSMFHSMSFDVSVWEIWGALSTGGRLVVVPYWVSRSPEDLYTLVRDAQVTVFSQTPSAFVQFEAVDARLGDPLRLRYVIFAGEALERGSVRRWTQRRGADRPRLVNMYGITETTVHDTFREIVPDDLDRALTQIGRPLADMAIHVLDGYLRPCPVGVTGEMYVGGPGVARGYLGQPGLTAGRFVADPVGAEPGARLYRSGDLARWRPDGTLEYAGRADSQVKIRGFRVELTEIEATAHQFPGVTAAAVTIRPDDAGAPQLIAYVSGEAGSAVPVADLRRWLADRLPDYMVPGRFVELAAIPLTPSGKTDHRRLPDPDEARPAGSGDYVAPQGPVERRLAEIWVEALGPVQVGRHDNFFHLGGDSIRSIRVLGAARASGISFALQELFHRPTVAELATVCTVVDLPDAPVRRPFELVAATDRAHLPDGLVDAYPMTALQVGMVYEMTRDLERLPYHNVDSMKVRAPFEADAFTRAVAHVVRRHPILRTALSLTDHSEPLQLVHAEAVLPVGVDDLRDLDEAAQDEIVRSYLEHQRVTPFDHDRPPLLRMHVHRRSDEVFQWTLTEHHAVFDGWSLHSTLSEIMRVYQGLRAGVEPTDPPLSAQYRDFVELERAALTSAETEQFWRERLADPPDTRLLRWPDGPVPQLPAEARFTGEWWYATDARQRYGSVETVLSPELCTALRELATRCGASLKTLFVAACLRTVGYATGATDVLVGVTANGRPEERGGDDVRGLFLNTLPFRLVLPDGRWTDLIAEVFAAERDMLPHRRFPMAEMQRRLGMDQPVNVNFVYNHFHVMAEMLSDRGTEILDGKIGSFSTVRAEPTNFPLNIGVVRDPVSDRVLLAMDFHTDAVRAEQVRLLRDWFVAALWDMVTTPDRHYLRGPLTTAPAPTGVPALVDVAAAGPGATGPAGPAAWTDPADAGAGELVHELVGRWVGVSPGAVAVVCGEVVLTYGELGVLSDRVAGLLRGLGVGGGGLVGVCVGRSVDAVVWCLGVLKVGAAYVPLDVDYPVERLSLMLVDSGVSVVLGGSGVAGRLPSGPWRVVEVDAEGSAVGEPAPVDGASASSVVTGDSAAYVIYTSGSTGRPKGVTVPHSAVTRLLHWGRDFLHAGPDDVWSMFHSMSFDFSVWEIWGALSTGGRLVVVPYWVSRNPEDFHRLVTGAGVTVLNQTPSSFAQFEEVDSRSDQPHALRWVIFGGEALEHASVRRWAARHGWDRPRLVNMYGITETTVHVTARTLGPDDVGDGLSRIGREVAGLTAHVLDPMLVPVPIGAVGELYVGGARLARGYAGRPALTAERFVADPYGSRPGGRLYRTGDRVRLRPDGDLEYAGRVDNMVNIRGFRVEPGEIEGTLARHPAVGAAVVTARTDGPGRVTLVGYVTPAGTAPLTAAEVREWLRHQLPEYLLPARLMVLDALPLTPTGKVDRAALPEPDLDGAVTGPAARTPAERILCDLFAELLGVSEVGIDGSFFGLGGDSIMSIQLVSRARRAGLHLKPKDVYQQRTVRALAAVATTVDDRTVERPDDATGAVPVTPILAWAREELGGPLDAFSQSMLVRVPAATTVDEVRQALQALLDHHPALRMRARTGDGPWELDIPPAGAVRAEDCLHTVDLTDATPAGRSTALADQAQAARDRLRPADGVLVQAVWFPAGPQTGNRLLLVVHHFAVDGVSWRILLGDLRAACAALGDGRPPTLEPVGTSLRGWARQVAALTDGPVREDELAGWTRLLDRPATPLGERPLDPRVDVFARLRSLSRSASTDCTSAVLTTAPAAYRTGVDEILLTALALALPPWLARRGRGGTDGVLVNLEGHGRDGLVPDADLSRTVGWFTRIHPVRLDPGPVDAAQVRSDGQAVSAAVKRIKEQLRALPPAGGYGVLRYLDPRTGPVLAGMPAPQVAFNYLGRFPAAAPDDWGPAEEGAVLRGGADPRHPVPHVLEVAAVTVDGPTGPHLRTTWSWPAELLAEADVADLADDWHAALEAVVAGATAPAAGGPTPSDLTLVTLSQDEIDDFEQELAAEQGAVS</sequence>
<feature type="domain" description="Carrier" evidence="7">
    <location>
        <begin position="2117"/>
        <end position="2191"/>
    </location>
</feature>
<reference evidence="8 9" key="1">
    <citation type="submission" date="2021-02" db="EMBL/GenBank/DDBJ databases">
        <authorList>
            <person name="Ra J.-S."/>
        </authorList>
    </citation>
    <scope>NUCLEOTIDE SEQUENCE [LARGE SCALE GENOMIC DNA]</scope>
    <source>
        <strain evidence="8 9">MMS20-R1-14</strain>
    </source>
</reference>
<dbReference type="SUPFAM" id="SSF56801">
    <property type="entry name" value="Acetyl-CoA synthetase-like"/>
    <property type="match status" value="2"/>
</dbReference>
<accession>A0ABS2IYS2</accession>
<evidence type="ECO:0000256" key="3">
    <source>
        <dbReference type="ARBA" id="ARBA00022553"/>
    </source>
</evidence>
<dbReference type="SUPFAM" id="SSF47336">
    <property type="entry name" value="ACP-like"/>
    <property type="match status" value="2"/>
</dbReference>
<dbReference type="NCBIfam" id="TIGR01733">
    <property type="entry name" value="AA-adenyl-dom"/>
    <property type="match status" value="2"/>
</dbReference>
<dbReference type="InterPro" id="IPR036736">
    <property type="entry name" value="ACP-like_sf"/>
</dbReference>
<dbReference type="RefSeq" id="WP_204927301.1">
    <property type="nucleotide sequence ID" value="NZ_JAFEUC010000013.1"/>
</dbReference>
<dbReference type="PROSITE" id="PS50075">
    <property type="entry name" value="CARRIER"/>
    <property type="match status" value="2"/>
</dbReference>
<dbReference type="PANTHER" id="PTHR45527:SF1">
    <property type="entry name" value="FATTY ACID SYNTHASE"/>
    <property type="match status" value="1"/>
</dbReference>
<dbReference type="Gene3D" id="3.30.300.30">
    <property type="match status" value="2"/>
</dbReference>
<dbReference type="Pfam" id="PF00501">
    <property type="entry name" value="AMP-binding"/>
    <property type="match status" value="2"/>
</dbReference>
<keyword evidence="5" id="KW-0045">Antibiotic biosynthesis</keyword>
<comment type="cofactor">
    <cofactor evidence="1">
        <name>pantetheine 4'-phosphate</name>
        <dbReference type="ChEBI" id="CHEBI:47942"/>
    </cofactor>
</comment>
<dbReference type="InterPro" id="IPR006162">
    <property type="entry name" value="Ppantetheine_attach_site"/>
</dbReference>
<keyword evidence="2" id="KW-0596">Phosphopantetheine</keyword>
<proteinExistence type="predicted"/>
<dbReference type="InterPro" id="IPR000873">
    <property type="entry name" value="AMP-dep_synth/lig_dom"/>
</dbReference>
<dbReference type="Pfam" id="PF00668">
    <property type="entry name" value="Condensation"/>
    <property type="match status" value="4"/>
</dbReference>
<dbReference type="InterPro" id="IPR042099">
    <property type="entry name" value="ANL_N_sf"/>
</dbReference>
<dbReference type="InterPro" id="IPR009081">
    <property type="entry name" value="PP-bd_ACP"/>
</dbReference>
<evidence type="ECO:0000256" key="1">
    <source>
        <dbReference type="ARBA" id="ARBA00001957"/>
    </source>
</evidence>
<evidence type="ECO:0000256" key="6">
    <source>
        <dbReference type="SAM" id="MobiDB-lite"/>
    </source>
</evidence>
<dbReference type="InterPro" id="IPR045851">
    <property type="entry name" value="AMP-bd_C_sf"/>
</dbReference>
<dbReference type="Pfam" id="PF13193">
    <property type="entry name" value="AMP-binding_C"/>
    <property type="match status" value="2"/>
</dbReference>
<dbReference type="EMBL" id="JAFEUC010000013">
    <property type="protein sequence ID" value="MBM7079476.1"/>
    <property type="molecule type" value="Genomic_DNA"/>
</dbReference>
<dbReference type="Gene3D" id="3.40.50.12780">
    <property type="entry name" value="N-terminal domain of ligase-like"/>
    <property type="match status" value="2"/>
</dbReference>
<dbReference type="SUPFAM" id="SSF52777">
    <property type="entry name" value="CoA-dependent acyltransferases"/>
    <property type="match status" value="6"/>
</dbReference>
<keyword evidence="4" id="KW-0677">Repeat</keyword>
<feature type="compositionally biased region" description="Low complexity" evidence="6">
    <location>
        <begin position="173"/>
        <end position="184"/>
    </location>
</feature>
<dbReference type="CDD" id="cd17643">
    <property type="entry name" value="A_NRPS_Cytc1-like"/>
    <property type="match status" value="2"/>
</dbReference>
<evidence type="ECO:0000256" key="5">
    <source>
        <dbReference type="ARBA" id="ARBA00023194"/>
    </source>
</evidence>
<keyword evidence="9" id="KW-1185">Reference proteome</keyword>
<evidence type="ECO:0000313" key="9">
    <source>
        <dbReference type="Proteomes" id="UP001518872"/>
    </source>
</evidence>
<dbReference type="InterPro" id="IPR023213">
    <property type="entry name" value="CAT-like_dom_sf"/>
</dbReference>
<dbReference type="PROSITE" id="PS00455">
    <property type="entry name" value="AMP_BINDING"/>
    <property type="match status" value="2"/>
</dbReference>